<evidence type="ECO:0000313" key="1">
    <source>
        <dbReference type="EMBL" id="HGV97264.1"/>
    </source>
</evidence>
<organism evidence="1">
    <name type="scientific">candidate division WOR-3 bacterium</name>
    <dbReference type="NCBI Taxonomy" id="2052148"/>
    <lineage>
        <taxon>Bacteria</taxon>
        <taxon>Bacteria division WOR-3</taxon>
    </lineage>
</organism>
<dbReference type="EMBL" id="DTGZ01000054">
    <property type="protein sequence ID" value="HGV97264.1"/>
    <property type="molecule type" value="Genomic_DNA"/>
</dbReference>
<accession>A0A7C4TBA8</accession>
<gene>
    <name evidence="1" type="ORF">ENV60_03080</name>
</gene>
<name>A0A7C4TBA8_UNCW3</name>
<proteinExistence type="predicted"/>
<sequence>MMNKQNWLLFLVFGLLIFITCGNEPPEKFYEGTPEDDSAIVSVLETRPEFLKTSTPFDSHATKNYIPLPNFQPVDFPIGDSFFRVDSPLIKQNIDQIANQITKLTRFRDLWYAKDTTCTVYLWDTLTIISNYHWSKRYTGHYDSMWVSQTGETTWVLHTIEIDSTGGFDSIVNIQLEGCRHIFLEPKRDTTGAIIEPREWVLKRISYGTYYLPNRGADYPMVLRTIVGSKGDIDTILIYSYDTLYTGHAMNRLRHIDSLLEYSVGDTLDIKVEIYPYVTDTMVFYLAGIDTVRTQLPGFTSTSGSGKLVVKGEKGKIVNFYIGVFTRAGYYYKKPEKSFTGVIWLVPIRIKQD</sequence>
<reference evidence="1" key="1">
    <citation type="journal article" date="2020" name="mSystems">
        <title>Genome- and Community-Level Interaction Insights into Carbon Utilization and Element Cycling Functions of Hydrothermarchaeota in Hydrothermal Sediment.</title>
        <authorList>
            <person name="Zhou Z."/>
            <person name="Liu Y."/>
            <person name="Xu W."/>
            <person name="Pan J."/>
            <person name="Luo Z.H."/>
            <person name="Li M."/>
        </authorList>
    </citation>
    <scope>NUCLEOTIDE SEQUENCE [LARGE SCALE GENOMIC DNA]</scope>
    <source>
        <strain evidence="1">SpSt-774</strain>
    </source>
</reference>
<dbReference type="AlphaFoldDB" id="A0A7C4TBA8"/>
<protein>
    <submittedName>
        <fullName evidence="1">Uncharacterized protein</fullName>
    </submittedName>
</protein>
<comment type="caution">
    <text evidence="1">The sequence shown here is derived from an EMBL/GenBank/DDBJ whole genome shotgun (WGS) entry which is preliminary data.</text>
</comment>